<dbReference type="AlphaFoldDB" id="A0AAE0LIG7"/>
<dbReference type="Pfam" id="PF14295">
    <property type="entry name" value="PAN_4"/>
    <property type="match status" value="2"/>
</dbReference>
<feature type="domain" description="Apple" evidence="1">
    <location>
        <begin position="96"/>
        <end position="136"/>
    </location>
</feature>
<dbReference type="EMBL" id="LGRX02001519">
    <property type="protein sequence ID" value="KAK3286040.1"/>
    <property type="molecule type" value="Genomic_DNA"/>
</dbReference>
<name>A0AAE0LIG7_9CHLO</name>
<comment type="caution">
    <text evidence="2">The sequence shown here is derived from an EMBL/GenBank/DDBJ whole genome shotgun (WGS) entry which is preliminary data.</text>
</comment>
<reference evidence="2 3" key="1">
    <citation type="journal article" date="2015" name="Genome Biol. Evol.">
        <title>Comparative Genomics of a Bacterivorous Green Alga Reveals Evolutionary Causalities and Consequences of Phago-Mixotrophic Mode of Nutrition.</title>
        <authorList>
            <person name="Burns J.A."/>
            <person name="Paasch A."/>
            <person name="Narechania A."/>
            <person name="Kim E."/>
        </authorList>
    </citation>
    <scope>NUCLEOTIDE SEQUENCE [LARGE SCALE GENOMIC DNA]</scope>
    <source>
        <strain evidence="2 3">PLY_AMNH</strain>
    </source>
</reference>
<sequence>MNQDAYLITADCMASYHRLNDSKLVYRTLSGANNTLGVLTKALSKILAITIYKIPDTDTYFRLQGFLGFGGGGGVAVAAGGYITYGPNRIPCCGEGTDLAGQLTGKSLAQCKALCDANSACVGISWNNDYNDCYLKSHTEYCTSGNCAWAFNAPDWEFHQKCDGYSTYGPNRIPCNGEGTDLAGQLTGKSLAQCKALCHANSACAGISWNNVYNDCYLKSDNQYCASGDCAWAFNAPDWEFHQKCGARKKSILAELVRVRVQQMLAGEWDDHYRAAAPSAPVWLARASEERIVSDVSSLVKKGQLGKAIQRLDPGVLAPLEPETLEALEALHPSGDGLPAPVRVAPLVLEEAAVEAECRQMPVASGLGCSQLQFEHLSAIFGAGDGVPAIQYACEQDRVQQAHFGAPPGDGAASSAAQVEVEVQGGAEVCVHMVQALLGAMPSWCALKLDYKNAFNSVHRQAIHRAVYTIAYAILRAYPEVYIIAYLDDIHILGEPEHVRAAYDTAVLLLANIGLELNCEDFRDVVDAAGDSIPGADVALEGIKAQLLLLRYCAHPSEAHAPGEGMKPRTLMFGAIEHDSGVQRCLQEISGSPYPLAWQGGSGVEPAANPVEGAWVDLRPRLAPVGWLGSGAHVWKRMVVMFPVVRGLLPHLGAPEGTDAGGHPLVAGLFSAMEDVRGARLRVLAAEAAAAERQKALVYGDVAPHKLAPFAVEVFGGLGAFGLHGRALEDFPQCNKHANEKHSTICFANSKPYY</sequence>
<organism evidence="2 3">
    <name type="scientific">Cymbomonas tetramitiformis</name>
    <dbReference type="NCBI Taxonomy" id="36881"/>
    <lineage>
        <taxon>Eukaryota</taxon>
        <taxon>Viridiplantae</taxon>
        <taxon>Chlorophyta</taxon>
        <taxon>Pyramimonadophyceae</taxon>
        <taxon>Pyramimonadales</taxon>
        <taxon>Pyramimonadaceae</taxon>
        <taxon>Cymbomonas</taxon>
    </lineage>
</organism>
<keyword evidence="3" id="KW-1185">Reference proteome</keyword>
<proteinExistence type="predicted"/>
<dbReference type="Proteomes" id="UP001190700">
    <property type="component" value="Unassembled WGS sequence"/>
</dbReference>
<dbReference type="InterPro" id="IPR003609">
    <property type="entry name" value="Pan_app"/>
</dbReference>
<evidence type="ECO:0000313" key="3">
    <source>
        <dbReference type="Proteomes" id="UP001190700"/>
    </source>
</evidence>
<evidence type="ECO:0000259" key="1">
    <source>
        <dbReference type="Pfam" id="PF14295"/>
    </source>
</evidence>
<accession>A0AAE0LIG7</accession>
<feature type="domain" description="Apple" evidence="1">
    <location>
        <begin position="178"/>
        <end position="219"/>
    </location>
</feature>
<evidence type="ECO:0000313" key="2">
    <source>
        <dbReference type="EMBL" id="KAK3286040.1"/>
    </source>
</evidence>
<protein>
    <recommendedName>
        <fullName evidence="1">Apple domain-containing protein</fullName>
    </recommendedName>
</protein>
<gene>
    <name evidence="2" type="ORF">CYMTET_6385</name>
</gene>